<gene>
    <name evidence="2" type="ORF">EWV85_03455</name>
</gene>
<name>A0A551YK46_MICAE</name>
<protein>
    <recommendedName>
        <fullName evidence="1">Sulfotransferase domain-containing protein</fullName>
    </recommendedName>
</protein>
<dbReference type="AlphaFoldDB" id="A0A551YK46"/>
<sequence>MTTVYLHIGMPKTGSTSLQKFLFANRIQLLEEGYLYPITGTKEIGQIWDRYSHNSLSKQLETKHDVWEQLQQEIEISKAQNIVISSEFFTYPKRFFDNTNSIKKIRTYLQNYSVKIIIYLRDQVDFLQSLYAQMIKSNLQDSSIKIMIEKEKFRCYYYSMLERWSFVFGLENILVRVFEKEQLKNANLYDDFLSAIHFPLLHDDFRIQPCYTNTSPSIKVIKIMRILNQYSHFLTERISFDQLDNLKIKKWINRQYSKKHTHFLEYLSNQNELTSTINRLPDFLISDYLLTSEEKYSLKQEFLEENSRVACRYLNRPDGKLFKAR</sequence>
<comment type="caution">
    <text evidence="2">The sequence shown here is derived from an EMBL/GenBank/DDBJ whole genome shotgun (WGS) entry which is preliminary data.</text>
</comment>
<dbReference type="Pfam" id="PF00685">
    <property type="entry name" value="Sulfotransfer_1"/>
    <property type="match status" value="1"/>
</dbReference>
<feature type="domain" description="Sulfotransferase" evidence="1">
    <location>
        <begin position="8"/>
        <end position="174"/>
    </location>
</feature>
<proteinExistence type="predicted"/>
<accession>A0A551YK46</accession>
<reference evidence="2 3" key="1">
    <citation type="submission" date="2019-01" db="EMBL/GenBank/DDBJ databases">
        <title>Coherence of Microcystis species and biogeography revealed through population genomics.</title>
        <authorList>
            <person name="Perez-Carrascal O.M."/>
            <person name="Terrat Y."/>
            <person name="Giani A."/>
            <person name="Fortin N."/>
            <person name="Tromas N."/>
            <person name="Shapiro B.J."/>
        </authorList>
    </citation>
    <scope>NUCLEOTIDE SEQUENCE [LARGE SCALE GENOMIC DNA]</scope>
    <source>
        <strain evidence="2">Ma_QC_C_20070703_M131</strain>
    </source>
</reference>
<dbReference type="InterPro" id="IPR027417">
    <property type="entry name" value="P-loop_NTPase"/>
</dbReference>
<evidence type="ECO:0000259" key="1">
    <source>
        <dbReference type="Pfam" id="PF00685"/>
    </source>
</evidence>
<dbReference type="GO" id="GO:0008146">
    <property type="term" value="F:sulfotransferase activity"/>
    <property type="evidence" value="ECO:0007669"/>
    <property type="project" value="InterPro"/>
</dbReference>
<dbReference type="SUPFAM" id="SSF52540">
    <property type="entry name" value="P-loop containing nucleoside triphosphate hydrolases"/>
    <property type="match status" value="1"/>
</dbReference>
<dbReference type="Proteomes" id="UP000316443">
    <property type="component" value="Unassembled WGS sequence"/>
</dbReference>
<evidence type="ECO:0000313" key="2">
    <source>
        <dbReference type="EMBL" id="TRT61335.1"/>
    </source>
</evidence>
<dbReference type="InterPro" id="IPR000863">
    <property type="entry name" value="Sulfotransferase_dom"/>
</dbReference>
<organism evidence="2 3">
    <name type="scientific">Microcystis aeruginosa Ma_QC_C_20070703_M131</name>
    <dbReference type="NCBI Taxonomy" id="2486263"/>
    <lineage>
        <taxon>Bacteria</taxon>
        <taxon>Bacillati</taxon>
        <taxon>Cyanobacteriota</taxon>
        <taxon>Cyanophyceae</taxon>
        <taxon>Oscillatoriophycideae</taxon>
        <taxon>Chroococcales</taxon>
        <taxon>Microcystaceae</taxon>
        <taxon>Microcystis</taxon>
    </lineage>
</organism>
<dbReference type="EMBL" id="SFCA01000038">
    <property type="protein sequence ID" value="TRT61335.1"/>
    <property type="molecule type" value="Genomic_DNA"/>
</dbReference>
<evidence type="ECO:0000313" key="3">
    <source>
        <dbReference type="Proteomes" id="UP000316443"/>
    </source>
</evidence>
<dbReference type="Gene3D" id="3.40.50.300">
    <property type="entry name" value="P-loop containing nucleotide triphosphate hydrolases"/>
    <property type="match status" value="1"/>
</dbReference>